<evidence type="ECO:0000256" key="5">
    <source>
        <dbReference type="ARBA" id="ARBA00022801"/>
    </source>
</evidence>
<feature type="domain" description="TIR" evidence="10">
    <location>
        <begin position="7"/>
        <end position="171"/>
    </location>
</feature>
<dbReference type="SUPFAM" id="SSF52058">
    <property type="entry name" value="L domain-like"/>
    <property type="match status" value="2"/>
</dbReference>
<evidence type="ECO:0000256" key="9">
    <source>
        <dbReference type="ARBA" id="ARBA00047304"/>
    </source>
</evidence>
<dbReference type="Gene3D" id="3.40.50.10140">
    <property type="entry name" value="Toll/interleukin-1 receptor homology (TIR) domain"/>
    <property type="match status" value="1"/>
</dbReference>
<dbReference type="InterPro" id="IPR058192">
    <property type="entry name" value="WHD_ROQ1-like"/>
</dbReference>
<dbReference type="ExpressionAtlas" id="A0A654FQ25">
    <property type="expression patterns" value="baseline and differential"/>
</dbReference>
<dbReference type="SUPFAM" id="SSF52540">
    <property type="entry name" value="P-loop containing nucleoside triphosphate hydrolases"/>
    <property type="match status" value="1"/>
</dbReference>
<dbReference type="InterPro" id="IPR011713">
    <property type="entry name" value="Leu-rich_rpt_3"/>
</dbReference>
<dbReference type="Proteomes" id="UP000426265">
    <property type="component" value="Unassembled WGS sequence"/>
</dbReference>
<dbReference type="GO" id="GO:0006952">
    <property type="term" value="P:defense response"/>
    <property type="evidence" value="ECO:0007669"/>
    <property type="project" value="UniProtKB-KW"/>
</dbReference>
<evidence type="ECO:0000259" key="10">
    <source>
        <dbReference type="PROSITE" id="PS50104"/>
    </source>
</evidence>
<dbReference type="PANTHER" id="PTHR11017">
    <property type="entry name" value="LEUCINE-RICH REPEAT-CONTAINING PROTEIN"/>
    <property type="match status" value="1"/>
</dbReference>
<dbReference type="Pfam" id="PF23282">
    <property type="entry name" value="WHD_ROQ1"/>
    <property type="match status" value="1"/>
</dbReference>
<dbReference type="GO" id="GO:0007165">
    <property type="term" value="P:signal transduction"/>
    <property type="evidence" value="ECO:0007669"/>
    <property type="project" value="InterPro"/>
</dbReference>
<dbReference type="FunFam" id="3.80.10.10:FF:000359">
    <property type="entry name" value="Disease resistance protein (TIR-NBS-LRR class) family"/>
    <property type="match status" value="1"/>
</dbReference>
<evidence type="ECO:0000256" key="4">
    <source>
        <dbReference type="ARBA" id="ARBA00022741"/>
    </source>
</evidence>
<dbReference type="FunFam" id="3.40.50.10140:FF:000007">
    <property type="entry name" value="Disease resistance protein (TIR-NBS-LRR class)"/>
    <property type="match status" value="1"/>
</dbReference>
<dbReference type="Pfam" id="PF01582">
    <property type="entry name" value="TIR"/>
    <property type="match status" value="1"/>
</dbReference>
<evidence type="ECO:0000256" key="2">
    <source>
        <dbReference type="ARBA" id="ARBA00022614"/>
    </source>
</evidence>
<gene>
    <name evidence="11" type="ORF">AN1_LOCUS18394</name>
</gene>
<evidence type="ECO:0000256" key="6">
    <source>
        <dbReference type="ARBA" id="ARBA00022821"/>
    </source>
</evidence>
<dbReference type="AlphaFoldDB" id="A0A654FQ25"/>
<keyword evidence="5" id="KW-0378">Hydrolase</keyword>
<dbReference type="Gene3D" id="1.10.8.430">
    <property type="entry name" value="Helical domain of apoptotic protease-activating factors"/>
    <property type="match status" value="1"/>
</dbReference>
<dbReference type="GO" id="GO:0061809">
    <property type="term" value="F:NAD+ nucleosidase activity, cyclic ADP-ribose generating"/>
    <property type="evidence" value="ECO:0007669"/>
    <property type="project" value="UniProtKB-EC"/>
</dbReference>
<keyword evidence="4" id="KW-0547">Nucleotide-binding</keyword>
<evidence type="ECO:0000313" key="12">
    <source>
        <dbReference type="Proteomes" id="UP000426265"/>
    </source>
</evidence>
<keyword evidence="2" id="KW-0433">Leucine-rich repeat</keyword>
<dbReference type="InterPro" id="IPR000157">
    <property type="entry name" value="TIR_dom"/>
</dbReference>
<dbReference type="Gene3D" id="3.40.50.300">
    <property type="entry name" value="P-loop containing nucleotide triphosphate hydrolases"/>
    <property type="match status" value="1"/>
</dbReference>
<dbReference type="SMART" id="SM00255">
    <property type="entry name" value="TIR"/>
    <property type="match status" value="1"/>
</dbReference>
<dbReference type="PANTHER" id="PTHR11017:SF274">
    <property type="entry name" value="ADP-RIBOSYL CYCLASE_CYCLIC ADP-RIBOSE HYDROLASE-RELATED"/>
    <property type="match status" value="1"/>
</dbReference>
<dbReference type="InterPro" id="IPR042197">
    <property type="entry name" value="Apaf_helical"/>
</dbReference>
<dbReference type="PROSITE" id="PS50104">
    <property type="entry name" value="TIR"/>
    <property type="match status" value="1"/>
</dbReference>
<name>A0A654FQ25_ARATH</name>
<dbReference type="EMBL" id="CACRSJ010000109">
    <property type="protein sequence ID" value="VYS62972.1"/>
    <property type="molecule type" value="Genomic_DNA"/>
</dbReference>
<dbReference type="GO" id="GO:0005524">
    <property type="term" value="F:ATP binding"/>
    <property type="evidence" value="ECO:0007669"/>
    <property type="project" value="UniProtKB-KW"/>
</dbReference>
<dbReference type="Gene3D" id="3.80.10.10">
    <property type="entry name" value="Ribonuclease Inhibitor"/>
    <property type="match status" value="2"/>
</dbReference>
<dbReference type="InterPro" id="IPR045344">
    <property type="entry name" value="C-JID"/>
</dbReference>
<dbReference type="EC" id="3.2.2.6" evidence="1"/>
<evidence type="ECO:0000313" key="11">
    <source>
        <dbReference type="EMBL" id="VYS62972.1"/>
    </source>
</evidence>
<protein>
    <recommendedName>
        <fullName evidence="1">ADP-ribosyl cyclase/cyclic ADP-ribose hydrolase</fullName>
        <ecNumber evidence="1">3.2.2.6</ecNumber>
    </recommendedName>
</protein>
<comment type="catalytic activity">
    <reaction evidence="9">
        <text>NAD(+) + H2O = ADP-D-ribose + nicotinamide + H(+)</text>
        <dbReference type="Rhea" id="RHEA:16301"/>
        <dbReference type="ChEBI" id="CHEBI:15377"/>
        <dbReference type="ChEBI" id="CHEBI:15378"/>
        <dbReference type="ChEBI" id="CHEBI:17154"/>
        <dbReference type="ChEBI" id="CHEBI:57540"/>
        <dbReference type="ChEBI" id="CHEBI:57967"/>
        <dbReference type="EC" id="3.2.2.6"/>
    </reaction>
    <physiologicalReaction direction="left-to-right" evidence="9">
        <dbReference type="Rhea" id="RHEA:16302"/>
    </physiologicalReaction>
</comment>
<dbReference type="FunFam" id="1.10.8.430:FF:000002">
    <property type="entry name" value="Disease resistance protein (TIR-NBS-LRR class)"/>
    <property type="match status" value="1"/>
</dbReference>
<organism evidence="11 12">
    <name type="scientific">Arabidopsis thaliana</name>
    <name type="common">Mouse-ear cress</name>
    <dbReference type="NCBI Taxonomy" id="3702"/>
    <lineage>
        <taxon>Eukaryota</taxon>
        <taxon>Viridiplantae</taxon>
        <taxon>Streptophyta</taxon>
        <taxon>Embryophyta</taxon>
        <taxon>Tracheophyta</taxon>
        <taxon>Spermatophyta</taxon>
        <taxon>Magnoliopsida</taxon>
        <taxon>eudicotyledons</taxon>
        <taxon>Gunneridae</taxon>
        <taxon>Pentapetalae</taxon>
        <taxon>rosids</taxon>
        <taxon>malvids</taxon>
        <taxon>Brassicales</taxon>
        <taxon>Brassicaceae</taxon>
        <taxon>Camelineae</taxon>
        <taxon>Arabidopsis</taxon>
    </lineage>
</organism>
<dbReference type="InterPro" id="IPR035897">
    <property type="entry name" value="Toll_tir_struct_dom_sf"/>
</dbReference>
<dbReference type="SUPFAM" id="SSF52200">
    <property type="entry name" value="Toll/Interleukin receptor TIR domain"/>
    <property type="match status" value="1"/>
</dbReference>
<dbReference type="InterPro" id="IPR032675">
    <property type="entry name" value="LRR_dom_sf"/>
</dbReference>
<evidence type="ECO:0000256" key="1">
    <source>
        <dbReference type="ARBA" id="ARBA00011982"/>
    </source>
</evidence>
<dbReference type="InterPro" id="IPR044974">
    <property type="entry name" value="Disease_R_plants"/>
</dbReference>
<keyword evidence="7" id="KW-0067">ATP-binding</keyword>
<evidence type="ECO:0000256" key="3">
    <source>
        <dbReference type="ARBA" id="ARBA00022737"/>
    </source>
</evidence>
<keyword evidence="3" id="KW-0677">Repeat</keyword>
<keyword evidence="6" id="KW-0611">Plant defense</keyword>
<dbReference type="Pfam" id="PF20160">
    <property type="entry name" value="C-JID"/>
    <property type="match status" value="1"/>
</dbReference>
<accession>A0A654FQ25</accession>
<dbReference type="GO" id="GO:0043531">
    <property type="term" value="F:ADP binding"/>
    <property type="evidence" value="ECO:0007669"/>
    <property type="project" value="InterPro"/>
</dbReference>
<reference evidence="11 12" key="1">
    <citation type="submission" date="2019-11" db="EMBL/GenBank/DDBJ databases">
        <authorList>
            <person name="Jiao W.-B."/>
            <person name="Schneeberger K."/>
        </authorList>
    </citation>
    <scope>NUCLEOTIDE SEQUENCE [LARGE SCALE GENOMIC DNA]</scope>
    <source>
        <strain evidence="12">cv. An-1</strain>
    </source>
</reference>
<dbReference type="PRINTS" id="PR00364">
    <property type="entry name" value="DISEASERSIST"/>
</dbReference>
<dbReference type="InterPro" id="IPR002182">
    <property type="entry name" value="NB-ARC"/>
</dbReference>
<evidence type="ECO:0000256" key="7">
    <source>
        <dbReference type="ARBA" id="ARBA00022840"/>
    </source>
</evidence>
<dbReference type="InterPro" id="IPR027417">
    <property type="entry name" value="P-loop_NTPase"/>
</dbReference>
<evidence type="ECO:0000256" key="8">
    <source>
        <dbReference type="ARBA" id="ARBA00023027"/>
    </source>
</evidence>
<proteinExistence type="predicted"/>
<dbReference type="FunFam" id="3.40.50.300:FF:001002">
    <property type="entry name" value="Disease resistance protein (TIR-NBS-LRR class)"/>
    <property type="match status" value="1"/>
</dbReference>
<keyword evidence="8" id="KW-0520">NAD</keyword>
<dbReference type="Pfam" id="PF07725">
    <property type="entry name" value="LRR_3"/>
    <property type="match status" value="2"/>
</dbReference>
<sequence length="1182" mass="135105">MAATSSSGSDVFPSFSGEDVRKNFLSHLLKELNRRSINTFMDHVIERSCIIADALISAIREARISIVIFSENYASSTWCLDELVEIHNCSKYFGQKVIPVFYDVDPSHVRKQIGEFGDVFKKTCEDKPADQKQRWVKALTDISNIAGEDLRNGPNDAHMVEKIANDVSNKLFHPPKGFGDLVGIEDHIEAIKSILCLESKEAKIMVGIWGQSGIGKSTIGRALYSQLSSQFPLRAFLTYKSTSGSDVSGMKLSWEKELLSEILGQKDIKIEHFGVVEQRLKHKKVLILLDDVDNLEFLKTLVGKAEWFGSGSRIIVITQDRQFLKAHEIDLVYEVKLPSQGLALKMICRSAFGKDSPPDDFRDLAAKVAKLAGNLPLGLSVLGSSLKRRSKEEWMEMLAELQNGLNRDIMKTLRVSYVRLDPKDQDIFHYIAWLFNGWKVKSIKDFLGDAVNVNIRLKTLHDKSLIRITPYKIVEMHTLVEKLATEIDREESKGNPGNRRFLKNNEEIVDVFSDKTGTEKLIGIYFSASTDSQIDKPFISIDENSFQRMLNLQFLNIQYRSWLQPRETRMRLPNGLVYLPRKLKWLWWYNYPLKRLPSNFKAEYLVELRMQNSDLEKLWDGTQPLGSLKEMILRGSKYLKEIPDLSLAINLERLDLAGCLNLRNFPVIKMGCSDFDLKLEKRPEIVVKNCFWNKNLPGLDYLDCLKRCMPCEFRSEYLVRLYVSGYKLEKLWEGIQSLGSLERMDLSESENLTEIPDLSKATKLESLILNNCKSLVTLPSTIGNLHRLVRLEMKECTGLEVLPTDVNLSSLETLDLSGCSRLRTFPLISTNILFLYLENTAIEEVPCCIENLWTLTVVLMYCCQRLKNISPNIFRLTSLIVADFTDCRGVIKALSDATVVATMEDHVPYVPLSENIEYTCERFWDACSDYYSDDFEVNWNPIRLDREYFSFRNCFKLERDARELILRSCFKPVALPGGEIPNYFTYRTYGDSLTVTVPQSSLSQEFLRFKACVVVEPLTEGESWELYLKVNVGFNGKQYQKSFFEDAELQICKTDHLFLCSFKFESEMLVNDAEFKFCCSNRIKECGVRLLYVYQETEYNQQTTRSKKRMRMTSGTSEEYINLAGDQVVADTGLAALNMELPLGQGEASSSTSLEGEALCVDYMITEEQAEDIPILSPVYGN</sequence>
<dbReference type="Pfam" id="PF00931">
    <property type="entry name" value="NB-ARC"/>
    <property type="match status" value="1"/>
</dbReference>